<accession>A0A0R1Q6X3</accession>
<dbReference type="Pfam" id="PF00158">
    <property type="entry name" value="Sigma54_activat"/>
    <property type="match status" value="1"/>
</dbReference>
<dbReference type="Gene3D" id="1.10.1790.10">
    <property type="entry name" value="PRD domain"/>
    <property type="match status" value="1"/>
</dbReference>
<gene>
    <name evidence="9" type="ORF">FD20_GL000659</name>
</gene>
<keyword evidence="5" id="KW-0238">DNA-binding</keyword>
<evidence type="ECO:0000256" key="4">
    <source>
        <dbReference type="ARBA" id="ARBA00022840"/>
    </source>
</evidence>
<dbReference type="CDD" id="cd00090">
    <property type="entry name" value="HTH_ARSR"/>
    <property type="match status" value="1"/>
</dbReference>
<keyword evidence="3" id="KW-0547">Nucleotide-binding</keyword>
<dbReference type="Gene3D" id="1.10.10.10">
    <property type="entry name" value="Winged helix-like DNA-binding domain superfamily/Winged helix DNA-binding domain"/>
    <property type="match status" value="1"/>
</dbReference>
<dbReference type="InterPro" id="IPR036662">
    <property type="entry name" value="PTS_EIIA_man-typ_sf"/>
</dbReference>
<feature type="domain" description="Sigma-54 factor interaction" evidence="6">
    <location>
        <begin position="74"/>
        <end position="308"/>
    </location>
</feature>
<dbReference type="InterPro" id="IPR011991">
    <property type="entry name" value="ArsR-like_HTH"/>
</dbReference>
<dbReference type="InterPro" id="IPR036634">
    <property type="entry name" value="PRD_sf"/>
</dbReference>
<keyword evidence="10" id="KW-1185">Reference proteome</keyword>
<dbReference type="OrthoDB" id="9771372at2"/>
<evidence type="ECO:0000256" key="3">
    <source>
        <dbReference type="ARBA" id="ARBA00022741"/>
    </source>
</evidence>
<dbReference type="SUPFAM" id="SSF46785">
    <property type="entry name" value="Winged helix' DNA-binding domain"/>
    <property type="match status" value="1"/>
</dbReference>
<dbReference type="Gene3D" id="3.40.50.510">
    <property type="entry name" value="Phosphotransferase system, mannose-type IIA component"/>
    <property type="match status" value="1"/>
</dbReference>
<comment type="caution">
    <text evidence="9">The sequence shown here is derived from an EMBL/GenBank/DDBJ whole genome shotgun (WGS) entry which is preliminary data.</text>
</comment>
<evidence type="ECO:0000313" key="9">
    <source>
        <dbReference type="EMBL" id="KRL37059.1"/>
    </source>
</evidence>
<evidence type="ECO:0000259" key="8">
    <source>
        <dbReference type="PROSITE" id="PS51372"/>
    </source>
</evidence>
<dbReference type="GO" id="GO:0006355">
    <property type="term" value="P:regulation of DNA-templated transcription"/>
    <property type="evidence" value="ECO:0007669"/>
    <property type="project" value="InterPro"/>
</dbReference>
<dbReference type="InterPro" id="IPR036390">
    <property type="entry name" value="WH_DNA-bd_sf"/>
</dbReference>
<proteinExistence type="predicted"/>
<dbReference type="SUPFAM" id="SSF53062">
    <property type="entry name" value="PTS system fructose IIA component-like"/>
    <property type="match status" value="1"/>
</dbReference>
<dbReference type="PROSITE" id="PS51096">
    <property type="entry name" value="PTS_EIIA_TYPE_4"/>
    <property type="match status" value="1"/>
</dbReference>
<dbReference type="CDD" id="cd00009">
    <property type="entry name" value="AAA"/>
    <property type="match status" value="1"/>
</dbReference>
<evidence type="ECO:0000256" key="2">
    <source>
        <dbReference type="ARBA" id="ARBA00022679"/>
    </source>
</evidence>
<dbReference type="InterPro" id="IPR027417">
    <property type="entry name" value="P-loop_NTPase"/>
</dbReference>
<dbReference type="Pfam" id="PF00874">
    <property type="entry name" value="PRD"/>
    <property type="match status" value="1"/>
</dbReference>
<dbReference type="GO" id="GO:0016020">
    <property type="term" value="C:membrane"/>
    <property type="evidence" value="ECO:0007669"/>
    <property type="project" value="InterPro"/>
</dbReference>
<evidence type="ECO:0000256" key="5">
    <source>
        <dbReference type="ARBA" id="ARBA00023125"/>
    </source>
</evidence>
<dbReference type="GO" id="GO:0003677">
    <property type="term" value="F:DNA binding"/>
    <property type="evidence" value="ECO:0007669"/>
    <property type="project" value="UniProtKB-KW"/>
</dbReference>
<dbReference type="SUPFAM" id="SSF52540">
    <property type="entry name" value="P-loop containing nucleoside triphosphate hydrolases"/>
    <property type="match status" value="1"/>
</dbReference>
<dbReference type="GO" id="GO:0016740">
    <property type="term" value="F:transferase activity"/>
    <property type="evidence" value="ECO:0007669"/>
    <property type="project" value="UniProtKB-KW"/>
</dbReference>
<protein>
    <recommendedName>
        <fullName evidence="1">DNA translocase FtsK</fullName>
    </recommendedName>
</protein>
<dbReference type="InterPro" id="IPR011608">
    <property type="entry name" value="PRD"/>
</dbReference>
<dbReference type="SMART" id="SM00382">
    <property type="entry name" value="AAA"/>
    <property type="match status" value="1"/>
</dbReference>
<name>A0A0R1Q6X3_9LACO</name>
<dbReference type="InterPro" id="IPR004701">
    <property type="entry name" value="PTS_EIIA_man-typ"/>
</dbReference>
<dbReference type="RefSeq" id="WP_057737596.1">
    <property type="nucleotide sequence ID" value="NZ_AZEG01000016.1"/>
</dbReference>
<dbReference type="PANTHER" id="PTHR32071">
    <property type="entry name" value="TRANSCRIPTIONAL REGULATORY PROTEIN"/>
    <property type="match status" value="1"/>
</dbReference>
<dbReference type="AlphaFoldDB" id="A0A0R1Q6X3"/>
<dbReference type="Proteomes" id="UP000051155">
    <property type="component" value="Unassembled WGS sequence"/>
</dbReference>
<sequence>MKKARFKVRDALKELLNRGHQKISTEEIAKAAGLTRGVTSSYLSQLRKDGLVVKYGTKPIYWKIKENTDVFSKFIGSSGSLRKVIESSKSSVVYPPSGFPLIITGPSGTGKSYLASLIYKYAHQKHAIAESAKFIVLNCADYANNPELLSSVLFGYKKGAFTGAEKDTAGLVEQADGGYLFLDEIHRLPIESQEKLFTLLDTGYYYPLGESKEARQVHIRFIFATTEKLDNYLLQTFRRRVPLKLELPSFSKRPLFERYQIILHFFYQEAVSIQCDLKIAYGILRSLVAISSAGNIGTIQNKVKLMCADAYRNDNNDRHYITIDNKQVFLEEYILLEYQKVENFEPVMSVGDKQAVLKLISVLNKNEHQNAPISDNVLEIQSFLHDMKQAVLNIDLDEKMADVMAKRVKKVISFLRHRYGLSLNISDSDVRTLTQFLDVMIHFSEQLNLKDIESLARSVKKRYPRTTYLAALATQQLNFKEIPQNLVVLAMVFLIFAPKVNDIEKIDMLAIIVSHGETMAASIQSIVNNLCGNYIFESFDMPIETSMMDISKKIGNFINQQSQTYKGTILMFDMGSLSQMYKEIKPLLSSDLLVINNVTTATALDIGLQIQQKNQFKEIAEKAESYRDVISTQYYEGLSQKQNIIVSCMSGEGLSKEIKNIIKKVSQTDTDIITMDYKDLKNSLDNHDHEYFRNTKVILTTTDIPQHAATSIINIYDIMDKPGTQKLYTLLKELGESDQSINALIEELLKFFTIEGIGDRLEFLNPEVVIKEVQKITSKYEKYYHLSLSGKIKLNLYMHISLMLERTLVSNNSSNKGHTIHEQMSEAQLEFYSVSKNIFHDVEVKYNITVNDYEISLMYELLRPLIVD</sequence>
<reference evidence="9 10" key="1">
    <citation type="journal article" date="2015" name="Genome Announc.">
        <title>Expanding the biotechnology potential of lactobacilli through comparative genomics of 213 strains and associated genera.</title>
        <authorList>
            <person name="Sun Z."/>
            <person name="Harris H.M."/>
            <person name="McCann A."/>
            <person name="Guo C."/>
            <person name="Argimon S."/>
            <person name="Zhang W."/>
            <person name="Yang X."/>
            <person name="Jeffery I.B."/>
            <person name="Cooney J.C."/>
            <person name="Kagawa T.F."/>
            <person name="Liu W."/>
            <person name="Song Y."/>
            <person name="Salvetti E."/>
            <person name="Wrobel A."/>
            <person name="Rasinkangas P."/>
            <person name="Parkhill J."/>
            <person name="Rea M.C."/>
            <person name="O'Sullivan O."/>
            <person name="Ritari J."/>
            <person name="Douillard F.P."/>
            <person name="Paul Ross R."/>
            <person name="Yang R."/>
            <person name="Briner A.E."/>
            <person name="Felis G.E."/>
            <person name="de Vos W.M."/>
            <person name="Barrangou R."/>
            <person name="Klaenhammer T.R."/>
            <person name="Caufield P.W."/>
            <person name="Cui Y."/>
            <person name="Zhang H."/>
            <person name="O'Toole P.W."/>
        </authorList>
    </citation>
    <scope>NUCLEOTIDE SEQUENCE [LARGE SCALE GENOMIC DNA]</scope>
    <source>
        <strain evidence="9 10">DSM 19971</strain>
    </source>
</reference>
<dbReference type="EMBL" id="AZEG01000016">
    <property type="protein sequence ID" value="KRL37059.1"/>
    <property type="molecule type" value="Genomic_DNA"/>
</dbReference>
<dbReference type="GO" id="GO:0009401">
    <property type="term" value="P:phosphoenolpyruvate-dependent sugar phosphotransferase system"/>
    <property type="evidence" value="ECO:0007669"/>
    <property type="project" value="InterPro"/>
</dbReference>
<evidence type="ECO:0000313" key="10">
    <source>
        <dbReference type="Proteomes" id="UP000051155"/>
    </source>
</evidence>
<dbReference type="PROSITE" id="PS51372">
    <property type="entry name" value="PRD_2"/>
    <property type="match status" value="1"/>
</dbReference>
<keyword evidence="4" id="KW-0067">ATP-binding</keyword>
<evidence type="ECO:0000259" key="6">
    <source>
        <dbReference type="PROSITE" id="PS50045"/>
    </source>
</evidence>
<dbReference type="InterPro" id="IPR002078">
    <property type="entry name" value="Sigma_54_int"/>
</dbReference>
<dbReference type="STRING" id="1423812.FD20_GL000659"/>
<feature type="domain" description="PTS EIIA type-4" evidence="7">
    <location>
        <begin position="507"/>
        <end position="638"/>
    </location>
</feature>
<keyword evidence="2" id="KW-0808">Transferase</keyword>
<feature type="domain" description="PRD" evidence="8">
    <location>
        <begin position="764"/>
        <end position="868"/>
    </location>
</feature>
<dbReference type="SUPFAM" id="SSF63520">
    <property type="entry name" value="PTS-regulatory domain, PRD"/>
    <property type="match status" value="1"/>
</dbReference>
<dbReference type="Gene3D" id="3.40.50.300">
    <property type="entry name" value="P-loop containing nucleotide triphosphate hydrolases"/>
    <property type="match status" value="1"/>
</dbReference>
<dbReference type="PROSITE" id="PS50045">
    <property type="entry name" value="SIGMA54_INTERACT_4"/>
    <property type="match status" value="1"/>
</dbReference>
<dbReference type="InterPro" id="IPR003593">
    <property type="entry name" value="AAA+_ATPase"/>
</dbReference>
<dbReference type="InterPro" id="IPR036388">
    <property type="entry name" value="WH-like_DNA-bd_sf"/>
</dbReference>
<dbReference type="PATRIC" id="fig|1423812.3.peg.718"/>
<dbReference type="PANTHER" id="PTHR32071:SF38">
    <property type="entry name" value="PSP OPERON TRANSCRIPTIONAL ACTIVATOR"/>
    <property type="match status" value="1"/>
</dbReference>
<dbReference type="GO" id="GO:0005524">
    <property type="term" value="F:ATP binding"/>
    <property type="evidence" value="ECO:0007669"/>
    <property type="project" value="UniProtKB-KW"/>
</dbReference>
<evidence type="ECO:0000256" key="1">
    <source>
        <dbReference type="ARBA" id="ARBA00020887"/>
    </source>
</evidence>
<evidence type="ECO:0000259" key="7">
    <source>
        <dbReference type="PROSITE" id="PS51096"/>
    </source>
</evidence>
<organism evidence="9 10">
    <name type="scientific">Liquorilactobacillus uvarum DSM 19971</name>
    <dbReference type="NCBI Taxonomy" id="1423812"/>
    <lineage>
        <taxon>Bacteria</taxon>
        <taxon>Bacillati</taxon>
        <taxon>Bacillota</taxon>
        <taxon>Bacilli</taxon>
        <taxon>Lactobacillales</taxon>
        <taxon>Lactobacillaceae</taxon>
        <taxon>Liquorilactobacillus</taxon>
    </lineage>
</organism>